<protein>
    <recommendedName>
        <fullName evidence="1">Nucleolar 27S pre-rRNA processing Urb2/Npa2 C-terminal domain-containing protein</fullName>
    </recommendedName>
</protein>
<evidence type="ECO:0000313" key="2">
    <source>
        <dbReference type="EnsemblMetazoa" id="SCAU015705-PA"/>
    </source>
</evidence>
<name>A0A1I8QBP8_STOCA</name>
<feature type="domain" description="Nucleolar 27S pre-rRNA processing Urb2/Npa2 C-terminal" evidence="1">
    <location>
        <begin position="1183"/>
        <end position="1390"/>
    </location>
</feature>
<dbReference type="Pfam" id="PF10441">
    <property type="entry name" value="Urb2"/>
    <property type="match status" value="1"/>
</dbReference>
<proteinExistence type="predicted"/>
<reference evidence="2" key="1">
    <citation type="submission" date="2020-05" db="UniProtKB">
        <authorList>
            <consortium name="EnsemblMetazoa"/>
        </authorList>
    </citation>
    <scope>IDENTIFICATION</scope>
    <source>
        <strain evidence="2">USDA</strain>
    </source>
</reference>
<gene>
    <name evidence="2" type="primary">106094396</name>
</gene>
<sequence>MSAEEELSKWLRRKDKTFQENLQFAIKTWQSVEFPLTTKYEIILHWISNNKCVDEKDVVEEDFKDFLKLKAQPGLINRDAKEAFIEWCLKMASTFDHKSRKWSELYNLLVDFEILQDLFRVNYNLHAQVYKSLFFCYEKYLENIAVVETNFLNTNETEFFVSILNKLKETIRRCGDVAKFEQAFTSITLNALVNVLLTMRKFKVDFLEEFIEIERQLTFDMNANSLMTRIMDMPFHVRLLTMECSIVNRKGITDYIDIIIRNIFSRCMTNELLKQEGSLNITMAAYILEMLRRHDVSLTQNQSTLQYLGDHVAKAVKVADGNYMREILMLLCAALRLNPLILENHIFKITVKMILAPKSGNKEEQQLFEEYLVLLMDMFRRLSRAEKFVANLLKTINDTFKHGTISLNTKRKSSVDSEIPSKMQKVNADVNTTPTKAEGKVAKYLNILFEDFFKPVLTQKKYLENRYLSATASFAALQNYWPSNPVGIAFSKIITGLVSKPSVVIWKTLLYALNDLITFFKTRDTLGDNDLFRLDFHVALLCQYCSGCKLAEQSEKFIQEINSQRIFMTDVLQTFGKFILEREHQPRTMAAFLEVSYYATCLELILSFYRPDGCGHETLQPSYTLASLHGFLSPDEWNLIQQRVLNFGQTSCKYLLQRLQLQKSQSTLLLLDNKGEGQLLDRSIGASDKEQLCTLLKSNNANWLISQMTRSGKMTVASCITHCAELLPLACEDLDLLELVSLAIYEEITLSLSSKNASLKSLACDFDEVRQCVETSASEILIKRLIDAINSRAEEAYKVKNMDVDQIKNKLDILSQLPLGQLRRQRKTIIFALHLCLYRDLKFGKAEDLAEQALEQLKDILHFGQQVLIFKYFPADCLLKLLPCESCWELYEFLFATIKKEEKGTDQFLQDLAEIIQASQSDHTIDNDKRKLLLIAIETLSSLTGPYAKRMRKYLEAFLKIFAEYLNSNFKESSSDANSKKHKKFVQKTISGFASYASVLLTRAAKAKDEKENKTETLNDVLYKQEIDEDFRRINKIYIGHSIDYRNPHALRLMRLALNHKEVLHLDQDEIEFVLTNYWTQINEDLRHLEDQNNKIIETAVKLIIGNKTNEDLLLTLKALDRNNQPENFANILRLVGLIAKCPFSIIKGAIFNEQYKKITFNITVLLKRNEQQQLIDSDLVLELLHCHQYILDNKMVPITTDTMDSILSFLMDINMKKFPLNDANLRTFHSLHLAMTEVCSSMIKQRHLLLMDRAPQYMHIFKDLLQSVVWYKSDRQKDTALPSGELDDLAELAMKLEALMHLVAQNSVAFKRVAPFVLTFIINLMVSNKRPTTLYNNIKTHIESICYDLVGICDHRIGRFILRCSNEAGRQLFELLVKDYQKYHKFKGKV</sequence>
<dbReference type="KEGG" id="scac:106094396"/>
<evidence type="ECO:0000259" key="1">
    <source>
        <dbReference type="Pfam" id="PF10441"/>
    </source>
</evidence>
<dbReference type="EnsemblMetazoa" id="SCAU015705-RA">
    <property type="protein sequence ID" value="SCAU015705-PA"/>
    <property type="gene ID" value="SCAU015705"/>
</dbReference>
<dbReference type="InterPro" id="IPR018849">
    <property type="entry name" value="Urb2/Npa2_C"/>
</dbReference>
<dbReference type="OrthoDB" id="160374at2759"/>
<dbReference type="VEuPathDB" id="VectorBase:SCAU015705"/>
<accession>A0A1I8QBP8</accession>
<evidence type="ECO:0000313" key="3">
    <source>
        <dbReference type="Proteomes" id="UP000095300"/>
    </source>
</evidence>
<organism evidence="2 3">
    <name type="scientific">Stomoxys calcitrans</name>
    <name type="common">Stable fly</name>
    <name type="synonym">Conops calcitrans</name>
    <dbReference type="NCBI Taxonomy" id="35570"/>
    <lineage>
        <taxon>Eukaryota</taxon>
        <taxon>Metazoa</taxon>
        <taxon>Ecdysozoa</taxon>
        <taxon>Arthropoda</taxon>
        <taxon>Hexapoda</taxon>
        <taxon>Insecta</taxon>
        <taxon>Pterygota</taxon>
        <taxon>Neoptera</taxon>
        <taxon>Endopterygota</taxon>
        <taxon>Diptera</taxon>
        <taxon>Brachycera</taxon>
        <taxon>Muscomorpha</taxon>
        <taxon>Muscoidea</taxon>
        <taxon>Muscidae</taxon>
        <taxon>Stomoxys</taxon>
    </lineage>
</organism>
<keyword evidence="3" id="KW-1185">Reference proteome</keyword>
<dbReference type="Proteomes" id="UP000095300">
    <property type="component" value="Unassembled WGS sequence"/>
</dbReference>